<dbReference type="STRING" id="1555241.A0A4P9X1M0"/>
<keyword evidence="5 6" id="KW-0472">Membrane</keyword>
<evidence type="ECO:0000256" key="1">
    <source>
        <dbReference type="ARBA" id="ARBA00004141"/>
    </source>
</evidence>
<comment type="subcellular location">
    <subcellularLocation>
        <location evidence="1">Membrane</location>
        <topology evidence="1">Multi-pass membrane protein</topology>
    </subcellularLocation>
</comment>
<dbReference type="Proteomes" id="UP000274922">
    <property type="component" value="Unassembled WGS sequence"/>
</dbReference>
<proteinExistence type="inferred from homology"/>
<evidence type="ECO:0000256" key="5">
    <source>
        <dbReference type="ARBA" id="ARBA00023136"/>
    </source>
</evidence>
<name>A0A4P9X1M0_9FUNG</name>
<organism evidence="7 8">
    <name type="scientific">Caulochytrium protostelioides</name>
    <dbReference type="NCBI Taxonomy" id="1555241"/>
    <lineage>
        <taxon>Eukaryota</taxon>
        <taxon>Fungi</taxon>
        <taxon>Fungi incertae sedis</taxon>
        <taxon>Chytridiomycota</taxon>
        <taxon>Chytridiomycota incertae sedis</taxon>
        <taxon>Chytridiomycetes</taxon>
        <taxon>Caulochytriales</taxon>
        <taxon>Caulochytriaceae</taxon>
        <taxon>Caulochytrium</taxon>
    </lineage>
</organism>
<dbReference type="PANTHER" id="PTHR23291">
    <property type="entry name" value="BAX INHIBITOR-RELATED"/>
    <property type="match status" value="1"/>
</dbReference>
<evidence type="ECO:0000256" key="4">
    <source>
        <dbReference type="ARBA" id="ARBA00022989"/>
    </source>
</evidence>
<dbReference type="PANTHER" id="PTHR23291:SF32">
    <property type="entry name" value="BAX INHIBITOR 1"/>
    <property type="match status" value="1"/>
</dbReference>
<feature type="transmembrane region" description="Helical" evidence="6">
    <location>
        <begin position="192"/>
        <end position="211"/>
    </location>
</feature>
<evidence type="ECO:0008006" key="9">
    <source>
        <dbReference type="Google" id="ProtNLM"/>
    </source>
</evidence>
<dbReference type="Pfam" id="PF01027">
    <property type="entry name" value="Bax1-I"/>
    <property type="match status" value="1"/>
</dbReference>
<keyword evidence="4 6" id="KW-1133">Transmembrane helix</keyword>
<sequence length="292" mass="30933">MDALLELIQEWIMQAPSTWADLGLPLTPAARSHILRVYGQFGLNIAVTGAALVASLYGLLPWPLNGALSPLVLVLGILGLHLWFASVPPIAERAGTRRSLLLGSAALQGALLHPIAAALDAASRGHGAYLVTTAALSVLCIFASLSLSVLYAPNRRLTALGGLLGAAVSVLGLLQFGALFAGADSAVHTVELWLGVMVFAGFIVVDTQAMVQRTEHHYAMVAARRAGAATSSAFHPKAVVEAHPDALGDTAKLYTDAMGLFVRLLLIALRRQRPNRDDDDDDGKRRRGGRRM</sequence>
<feature type="transmembrane region" description="Helical" evidence="6">
    <location>
        <begin position="159"/>
        <end position="180"/>
    </location>
</feature>
<reference evidence="8" key="1">
    <citation type="journal article" date="2018" name="Nat. Microbiol.">
        <title>Leveraging single-cell genomics to expand the fungal tree of life.</title>
        <authorList>
            <person name="Ahrendt S.R."/>
            <person name="Quandt C.A."/>
            <person name="Ciobanu D."/>
            <person name="Clum A."/>
            <person name="Salamov A."/>
            <person name="Andreopoulos B."/>
            <person name="Cheng J.F."/>
            <person name="Woyke T."/>
            <person name="Pelin A."/>
            <person name="Henrissat B."/>
            <person name="Reynolds N.K."/>
            <person name="Benny G.L."/>
            <person name="Smith M.E."/>
            <person name="James T.Y."/>
            <person name="Grigoriev I.V."/>
        </authorList>
    </citation>
    <scope>NUCLEOTIDE SEQUENCE [LARGE SCALE GENOMIC DNA]</scope>
    <source>
        <strain evidence="8">ATCC 52028</strain>
    </source>
</reference>
<keyword evidence="8" id="KW-1185">Reference proteome</keyword>
<keyword evidence="3 6" id="KW-0812">Transmembrane</keyword>
<dbReference type="OrthoDB" id="1277691at2759"/>
<evidence type="ECO:0000256" key="3">
    <source>
        <dbReference type="ARBA" id="ARBA00022692"/>
    </source>
</evidence>
<dbReference type="GO" id="GO:0016020">
    <property type="term" value="C:membrane"/>
    <property type="evidence" value="ECO:0007669"/>
    <property type="project" value="UniProtKB-SubCell"/>
</dbReference>
<feature type="transmembrane region" description="Helical" evidence="6">
    <location>
        <begin position="99"/>
        <end position="116"/>
    </location>
</feature>
<dbReference type="EMBL" id="ML014321">
    <property type="protein sequence ID" value="RKO99092.1"/>
    <property type="molecule type" value="Genomic_DNA"/>
</dbReference>
<dbReference type="AlphaFoldDB" id="A0A4P9X1M0"/>
<accession>A0A4P9X1M0</accession>
<evidence type="ECO:0000256" key="6">
    <source>
        <dbReference type="RuleBase" id="RU004379"/>
    </source>
</evidence>
<gene>
    <name evidence="7" type="ORF">CXG81DRAFT_28125</name>
</gene>
<feature type="transmembrane region" description="Helical" evidence="6">
    <location>
        <begin position="128"/>
        <end position="152"/>
    </location>
</feature>
<evidence type="ECO:0000313" key="7">
    <source>
        <dbReference type="EMBL" id="RKO99092.1"/>
    </source>
</evidence>
<evidence type="ECO:0000313" key="8">
    <source>
        <dbReference type="Proteomes" id="UP000274922"/>
    </source>
</evidence>
<feature type="transmembrane region" description="Helical" evidence="6">
    <location>
        <begin position="66"/>
        <end position="87"/>
    </location>
</feature>
<dbReference type="InterPro" id="IPR006214">
    <property type="entry name" value="Bax_inhibitor_1-related"/>
</dbReference>
<protein>
    <recommendedName>
        <fullName evidence="9">Bax inhibitor family protein</fullName>
    </recommendedName>
</protein>
<feature type="transmembrane region" description="Helical" evidence="6">
    <location>
        <begin position="41"/>
        <end position="60"/>
    </location>
</feature>
<comment type="similarity">
    <text evidence="2 6">Belongs to the BI1 family.</text>
</comment>
<evidence type="ECO:0000256" key="2">
    <source>
        <dbReference type="ARBA" id="ARBA00010350"/>
    </source>
</evidence>